<reference evidence="1 2" key="5">
    <citation type="journal article" date="2011" name="ISME J.">
        <title>Dual transcriptional profiling of a bacterial/fungal confrontation: Collimonas fungivorans versus Aspergillus niger.</title>
        <authorList>
            <person name="Mela F."/>
            <person name="Fritsche K."/>
            <person name="de Boer W."/>
            <person name="van Veen J.A."/>
            <person name="de Graaff L.H."/>
            <person name="van den Berg M."/>
            <person name="Leveau J.H."/>
        </authorList>
    </citation>
    <scope>NUCLEOTIDE SEQUENCE [LARGE SCALE GENOMIC DNA]</scope>
    <source>
        <strain evidence="1 2">Ter331</strain>
    </source>
</reference>
<dbReference type="EMBL" id="CP002745">
    <property type="protein sequence ID" value="AEK63197.1"/>
    <property type="molecule type" value="Genomic_DNA"/>
</dbReference>
<dbReference type="Proteomes" id="UP000008392">
    <property type="component" value="Chromosome"/>
</dbReference>
<reference evidence="2" key="6">
    <citation type="submission" date="2011-05" db="EMBL/GenBank/DDBJ databases">
        <title>Complete sequence of Collimonas fungivorans Ter331.</title>
        <authorList>
            <person name="Leveau J.H."/>
        </authorList>
    </citation>
    <scope>NUCLEOTIDE SEQUENCE [LARGE SCALE GENOMIC DNA]</scope>
    <source>
        <strain evidence="2">Ter331</strain>
    </source>
</reference>
<gene>
    <name evidence="1" type="ordered locus">CFU_3373</name>
</gene>
<proteinExistence type="predicted"/>
<dbReference type="KEGG" id="cfu:CFU_3373"/>
<protein>
    <submittedName>
        <fullName evidence="1">Uncharacterized protein</fullName>
    </submittedName>
</protein>
<dbReference type="RefSeq" id="WP_014007349.1">
    <property type="nucleotide sequence ID" value="NC_015856.1"/>
</dbReference>
<accession>G0AAI3</accession>
<dbReference type="HOGENOM" id="CLU_2116813_0_0_4"/>
<evidence type="ECO:0000313" key="2">
    <source>
        <dbReference type="Proteomes" id="UP000008392"/>
    </source>
</evidence>
<reference evidence="1 2" key="3">
    <citation type="journal article" date="2008" name="FEMS Microbiol. Ecol.">
        <title>Identification and characterization of genes underlying chitinolysis in Collimonas fungivorans Ter331.</title>
        <authorList>
            <person name="Fritsche K."/>
            <person name="de Boer W."/>
            <person name="Gerards S."/>
            <person name="van den Berg M."/>
            <person name="van Veen J.A."/>
            <person name="Leveau J.H."/>
        </authorList>
    </citation>
    <scope>NUCLEOTIDE SEQUENCE [LARGE SCALE GENOMIC DNA]</scope>
    <source>
        <strain evidence="1 2">Ter331</strain>
    </source>
</reference>
<reference evidence="1 2" key="2">
    <citation type="journal article" date="2006" name="J. Microbiol. Methods">
        <title>Genomic flank-sequencing of plasposon insertion sites for rapid identification of functional genes.</title>
        <authorList>
            <person name="Leveau J.H."/>
            <person name="Gerards S."/>
            <person name="Fritsche K."/>
            <person name="Zondag G."/>
            <person name="van Veen J.A."/>
        </authorList>
    </citation>
    <scope>NUCLEOTIDE SEQUENCE [LARGE SCALE GENOMIC DNA]</scope>
    <source>
        <strain evidence="1 2">Ter331</strain>
    </source>
</reference>
<dbReference type="STRING" id="1005048.CFU_3373"/>
<sequence>MSTSKPRRNKAYKPRSVRIPMMPETRNSLALELHLATEALIAVPSPDTYNQLSMMLAALRRAGAMDVSIDQASDAMLSICDRFDRVGKVGVAESEAAILRQAAGGIDRQIGTVPMNKFKQSVADVSAFCMAIGA</sequence>
<reference evidence="1 2" key="1">
    <citation type="journal article" date="2004" name="Environ. Microbiol.">
        <title>Phylogeny-function analysis of (meta)genomic libraries: screening for expression of ribosomal RNA genes by large-insert library fluorescent in situ hybridization (LIL-FISH).</title>
        <authorList>
            <person name="Leveau J.H."/>
            <person name="Gerards S."/>
            <person name="de Boer W."/>
            <person name="van Veen J.A."/>
        </authorList>
    </citation>
    <scope>NUCLEOTIDE SEQUENCE [LARGE SCALE GENOMIC DNA]</scope>
    <source>
        <strain evidence="1 2">Ter331</strain>
    </source>
</reference>
<organism evidence="1 2">
    <name type="scientific">Collimonas fungivorans (strain Ter331)</name>
    <dbReference type="NCBI Taxonomy" id="1005048"/>
    <lineage>
        <taxon>Bacteria</taxon>
        <taxon>Pseudomonadati</taxon>
        <taxon>Pseudomonadota</taxon>
        <taxon>Betaproteobacteria</taxon>
        <taxon>Burkholderiales</taxon>
        <taxon>Oxalobacteraceae</taxon>
        <taxon>Collimonas</taxon>
    </lineage>
</organism>
<dbReference type="AlphaFoldDB" id="G0AAI3"/>
<name>G0AAI3_COLFT</name>
<reference evidence="1 2" key="4">
    <citation type="journal article" date="2010" name="Environ. Microbiol.">
        <title>The bacterial genus Collimonas: mycophagy, weathering and other adaptive solutions to life in oligotrophic soil environments.</title>
        <authorList>
            <person name="Leveau J.H."/>
            <person name="Uroz S."/>
            <person name="de Boer W."/>
        </authorList>
    </citation>
    <scope>NUCLEOTIDE SEQUENCE [LARGE SCALE GENOMIC DNA]</scope>
    <source>
        <strain evidence="1 2">Ter331</strain>
    </source>
</reference>
<keyword evidence="2" id="KW-1185">Reference proteome</keyword>
<evidence type="ECO:0000313" key="1">
    <source>
        <dbReference type="EMBL" id="AEK63197.1"/>
    </source>
</evidence>